<feature type="DNA-binding region" description="OmpR/PhoB-type" evidence="8">
    <location>
        <begin position="128"/>
        <end position="226"/>
    </location>
</feature>
<evidence type="ECO:0000313" key="12">
    <source>
        <dbReference type="Proteomes" id="UP000070352"/>
    </source>
</evidence>
<dbReference type="Gene3D" id="3.40.50.2300">
    <property type="match status" value="1"/>
</dbReference>
<dbReference type="CDD" id="cd17574">
    <property type="entry name" value="REC_OmpR"/>
    <property type="match status" value="1"/>
</dbReference>
<evidence type="ECO:0000259" key="9">
    <source>
        <dbReference type="PROSITE" id="PS50110"/>
    </source>
</evidence>
<dbReference type="InterPro" id="IPR036388">
    <property type="entry name" value="WH-like_DNA-bd_sf"/>
</dbReference>
<evidence type="ECO:0000313" key="11">
    <source>
        <dbReference type="EMBL" id="KXG42964.1"/>
    </source>
</evidence>
<sequence length="226" mass="26101">MSAKILIVDDEAPMRQLLQLYLKYYSYQLDEASDGKEAYEKVFKNDDYDLVILDVMMPVMDGWEALEKIRKISDVPILMLTAKGNTEDKVVGLTTGADDYLVKPFEEAELAARVQALLRRTQKNKEEDEVLKYKGIILNLSSRDAFFEEKLIPLTQTEFDLLRVLIDHKGKVLSREQLVELVWGIDFMGEDRTVDSHIKNLREKLREANIEEQIIQTVWGIGYKAP</sequence>
<dbReference type="RefSeq" id="WP_068722907.1">
    <property type="nucleotide sequence ID" value="NZ_LSKU01000001.1"/>
</dbReference>
<dbReference type="InterPro" id="IPR001789">
    <property type="entry name" value="Sig_transdc_resp-reg_receiver"/>
</dbReference>
<evidence type="ECO:0000256" key="3">
    <source>
        <dbReference type="ARBA" id="ARBA00023012"/>
    </source>
</evidence>
<dbReference type="SMART" id="SM00862">
    <property type="entry name" value="Trans_reg_C"/>
    <property type="match status" value="1"/>
</dbReference>
<dbReference type="GO" id="GO:0032993">
    <property type="term" value="C:protein-DNA complex"/>
    <property type="evidence" value="ECO:0007669"/>
    <property type="project" value="TreeGrafter"/>
</dbReference>
<evidence type="ECO:0000256" key="7">
    <source>
        <dbReference type="PROSITE-ProRule" id="PRU00169"/>
    </source>
</evidence>
<dbReference type="PROSITE" id="PS50110">
    <property type="entry name" value="RESPONSE_REGULATORY"/>
    <property type="match status" value="1"/>
</dbReference>
<evidence type="ECO:0000256" key="4">
    <source>
        <dbReference type="ARBA" id="ARBA00023015"/>
    </source>
</evidence>
<dbReference type="InterPro" id="IPR011006">
    <property type="entry name" value="CheY-like_superfamily"/>
</dbReference>
<evidence type="ECO:0000259" key="10">
    <source>
        <dbReference type="PROSITE" id="PS51755"/>
    </source>
</evidence>
<protein>
    <submittedName>
        <fullName evidence="11">Two-component system response regulator</fullName>
    </submittedName>
</protein>
<dbReference type="Gene3D" id="1.10.10.10">
    <property type="entry name" value="Winged helix-like DNA-binding domain superfamily/Winged helix DNA-binding domain"/>
    <property type="match status" value="1"/>
</dbReference>
<dbReference type="GO" id="GO:0006355">
    <property type="term" value="P:regulation of DNA-templated transcription"/>
    <property type="evidence" value="ECO:0007669"/>
    <property type="project" value="InterPro"/>
</dbReference>
<dbReference type="FunFam" id="3.40.50.2300:FF:000001">
    <property type="entry name" value="DNA-binding response regulator PhoB"/>
    <property type="match status" value="1"/>
</dbReference>
<evidence type="ECO:0000256" key="6">
    <source>
        <dbReference type="ARBA" id="ARBA00023163"/>
    </source>
</evidence>
<dbReference type="Proteomes" id="UP000070352">
    <property type="component" value="Unassembled WGS sequence"/>
</dbReference>
<organism evidence="11 12">
    <name type="scientific">Tepidibacillus decaturensis</name>
    <dbReference type="NCBI Taxonomy" id="1413211"/>
    <lineage>
        <taxon>Bacteria</taxon>
        <taxon>Bacillati</taxon>
        <taxon>Bacillota</taxon>
        <taxon>Bacilli</taxon>
        <taxon>Bacillales</taxon>
        <taxon>Bacillaceae</taxon>
        <taxon>Tepidibacillus</taxon>
    </lineage>
</organism>
<evidence type="ECO:0000256" key="5">
    <source>
        <dbReference type="ARBA" id="ARBA00023125"/>
    </source>
</evidence>
<keyword evidence="12" id="KW-1185">Reference proteome</keyword>
<dbReference type="PANTHER" id="PTHR48111">
    <property type="entry name" value="REGULATOR OF RPOS"/>
    <property type="match status" value="1"/>
</dbReference>
<name>A0A135L1R2_9BACI</name>
<comment type="caution">
    <text evidence="11">The sequence shown here is derived from an EMBL/GenBank/DDBJ whole genome shotgun (WGS) entry which is preliminary data.</text>
</comment>
<feature type="domain" description="Response regulatory" evidence="9">
    <location>
        <begin position="4"/>
        <end position="118"/>
    </location>
</feature>
<keyword evidence="5 8" id="KW-0238">DNA-binding</keyword>
<reference evidence="11 12" key="1">
    <citation type="submission" date="2016-02" db="EMBL/GenBank/DDBJ databases">
        <title>Draft Genome for Tepidibacillus decaturensis nov. sp. Strain Z9, an Anaerobic, Moderately Thermophilic and Heterotrophic Bacterium from Deep Subsurface of the Illinois Basin, USA.</title>
        <authorList>
            <person name="Dong Y."/>
            <person name="Chang J.Y."/>
            <person name="Sanford R."/>
            <person name="Fouke B.W."/>
        </authorList>
    </citation>
    <scope>NUCLEOTIDE SEQUENCE [LARGE SCALE GENOMIC DNA]</scope>
    <source>
        <strain evidence="11 12">Z9</strain>
    </source>
</reference>
<dbReference type="SMART" id="SM00448">
    <property type="entry name" value="REC"/>
    <property type="match status" value="1"/>
</dbReference>
<proteinExistence type="predicted"/>
<dbReference type="Pfam" id="PF00486">
    <property type="entry name" value="Trans_reg_C"/>
    <property type="match status" value="1"/>
</dbReference>
<dbReference type="PANTHER" id="PTHR48111:SF73">
    <property type="entry name" value="ALKALINE PHOSPHATASE SYNTHESIS TRANSCRIPTIONAL REGULATORY PROTEIN PHOP"/>
    <property type="match status" value="1"/>
</dbReference>
<dbReference type="SUPFAM" id="SSF46894">
    <property type="entry name" value="C-terminal effector domain of the bipartite response regulators"/>
    <property type="match status" value="1"/>
</dbReference>
<dbReference type="GO" id="GO:0005829">
    <property type="term" value="C:cytosol"/>
    <property type="evidence" value="ECO:0007669"/>
    <property type="project" value="TreeGrafter"/>
</dbReference>
<evidence type="ECO:0000256" key="8">
    <source>
        <dbReference type="PROSITE-ProRule" id="PRU01091"/>
    </source>
</evidence>
<evidence type="ECO:0000256" key="2">
    <source>
        <dbReference type="ARBA" id="ARBA00022553"/>
    </source>
</evidence>
<dbReference type="InterPro" id="IPR039420">
    <property type="entry name" value="WalR-like"/>
</dbReference>
<accession>A0A135L1R2</accession>
<dbReference type="STRING" id="1413211.U473_02165"/>
<feature type="modified residue" description="4-aspartylphosphate" evidence="7">
    <location>
        <position position="54"/>
    </location>
</feature>
<dbReference type="Gene3D" id="6.10.250.690">
    <property type="match status" value="1"/>
</dbReference>
<keyword evidence="2 7" id="KW-0597">Phosphoprotein</keyword>
<dbReference type="GO" id="GO:0000976">
    <property type="term" value="F:transcription cis-regulatory region binding"/>
    <property type="evidence" value="ECO:0007669"/>
    <property type="project" value="TreeGrafter"/>
</dbReference>
<keyword evidence="4" id="KW-0805">Transcription regulation</keyword>
<comment type="subcellular location">
    <subcellularLocation>
        <location evidence="1">Cytoplasm</location>
    </subcellularLocation>
</comment>
<dbReference type="AlphaFoldDB" id="A0A135L1R2"/>
<dbReference type="FunFam" id="1.10.10.10:FF:000018">
    <property type="entry name" value="DNA-binding response regulator ResD"/>
    <property type="match status" value="1"/>
</dbReference>
<dbReference type="SUPFAM" id="SSF52172">
    <property type="entry name" value="CheY-like"/>
    <property type="match status" value="1"/>
</dbReference>
<feature type="domain" description="OmpR/PhoB-type" evidence="10">
    <location>
        <begin position="128"/>
        <end position="226"/>
    </location>
</feature>
<evidence type="ECO:0000256" key="1">
    <source>
        <dbReference type="ARBA" id="ARBA00004496"/>
    </source>
</evidence>
<dbReference type="EMBL" id="LSKU01000001">
    <property type="protein sequence ID" value="KXG42964.1"/>
    <property type="molecule type" value="Genomic_DNA"/>
</dbReference>
<dbReference type="GO" id="GO:0000156">
    <property type="term" value="F:phosphorelay response regulator activity"/>
    <property type="evidence" value="ECO:0007669"/>
    <property type="project" value="TreeGrafter"/>
</dbReference>
<dbReference type="OrthoDB" id="9790442at2"/>
<dbReference type="InterPro" id="IPR016032">
    <property type="entry name" value="Sig_transdc_resp-reg_C-effctor"/>
</dbReference>
<dbReference type="Pfam" id="PF00072">
    <property type="entry name" value="Response_reg"/>
    <property type="match status" value="1"/>
</dbReference>
<dbReference type="CDD" id="cd00383">
    <property type="entry name" value="trans_reg_C"/>
    <property type="match status" value="1"/>
</dbReference>
<dbReference type="PROSITE" id="PS51755">
    <property type="entry name" value="OMPR_PHOB"/>
    <property type="match status" value="1"/>
</dbReference>
<keyword evidence="3" id="KW-0902">Two-component regulatory system</keyword>
<keyword evidence="6" id="KW-0804">Transcription</keyword>
<gene>
    <name evidence="11" type="ORF">U473_02165</name>
</gene>
<dbReference type="InterPro" id="IPR001867">
    <property type="entry name" value="OmpR/PhoB-type_DNA-bd"/>
</dbReference>